<dbReference type="PANTHER" id="PTHR42810">
    <property type="entry name" value="PURINE PERMEASE C1399.01C-RELATED"/>
    <property type="match status" value="1"/>
</dbReference>
<keyword evidence="10" id="KW-1185">Reference proteome</keyword>
<feature type="transmembrane region" description="Helical" evidence="8">
    <location>
        <begin position="196"/>
        <end position="218"/>
    </location>
</feature>
<organism evidence="9 10">
    <name type="scientific">Saccharibacillus kuerlensis</name>
    <dbReference type="NCBI Taxonomy" id="459527"/>
    <lineage>
        <taxon>Bacteria</taxon>
        <taxon>Bacillati</taxon>
        <taxon>Bacillota</taxon>
        <taxon>Bacilli</taxon>
        <taxon>Bacillales</taxon>
        <taxon>Paenibacillaceae</taxon>
        <taxon>Saccharibacillus</taxon>
    </lineage>
</organism>
<feature type="transmembrane region" description="Helical" evidence="8">
    <location>
        <begin position="44"/>
        <end position="63"/>
    </location>
</feature>
<feature type="transmembrane region" description="Helical" evidence="8">
    <location>
        <begin position="170"/>
        <end position="189"/>
    </location>
</feature>
<evidence type="ECO:0000256" key="3">
    <source>
        <dbReference type="ARBA" id="ARBA00022448"/>
    </source>
</evidence>
<proteinExistence type="inferred from homology"/>
<protein>
    <submittedName>
        <fullName evidence="9">Permease</fullName>
    </submittedName>
</protein>
<feature type="transmembrane region" description="Helical" evidence="8">
    <location>
        <begin position="377"/>
        <end position="399"/>
    </location>
</feature>
<name>A0ABQ2L4X4_9BACL</name>
<evidence type="ECO:0000256" key="7">
    <source>
        <dbReference type="SAM" id="MobiDB-lite"/>
    </source>
</evidence>
<keyword evidence="4 8" id="KW-0812">Transmembrane</keyword>
<dbReference type="Proteomes" id="UP000606653">
    <property type="component" value="Unassembled WGS sequence"/>
</dbReference>
<evidence type="ECO:0000256" key="8">
    <source>
        <dbReference type="SAM" id="Phobius"/>
    </source>
</evidence>
<evidence type="ECO:0000313" key="9">
    <source>
        <dbReference type="EMBL" id="GGO03631.1"/>
    </source>
</evidence>
<evidence type="ECO:0000256" key="1">
    <source>
        <dbReference type="ARBA" id="ARBA00004141"/>
    </source>
</evidence>
<evidence type="ECO:0000256" key="4">
    <source>
        <dbReference type="ARBA" id="ARBA00022692"/>
    </source>
</evidence>
<gene>
    <name evidence="9" type="ORF">GCM10010969_27980</name>
</gene>
<dbReference type="Pfam" id="PF00860">
    <property type="entry name" value="Xan_ur_permease"/>
    <property type="match status" value="1"/>
</dbReference>
<comment type="caution">
    <text evidence="9">The sequence shown here is derived from an EMBL/GenBank/DDBJ whole genome shotgun (WGS) entry which is preliminary data.</text>
</comment>
<feature type="transmembrane region" description="Helical" evidence="8">
    <location>
        <begin position="323"/>
        <end position="356"/>
    </location>
</feature>
<feature type="transmembrane region" description="Helical" evidence="8">
    <location>
        <begin position="75"/>
        <end position="95"/>
    </location>
</feature>
<keyword evidence="6 8" id="KW-0472">Membrane</keyword>
<keyword evidence="5 8" id="KW-1133">Transmembrane helix</keyword>
<evidence type="ECO:0000313" key="10">
    <source>
        <dbReference type="Proteomes" id="UP000606653"/>
    </source>
</evidence>
<evidence type="ECO:0000256" key="6">
    <source>
        <dbReference type="ARBA" id="ARBA00023136"/>
    </source>
</evidence>
<feature type="region of interest" description="Disordered" evidence="7">
    <location>
        <begin position="433"/>
        <end position="470"/>
    </location>
</feature>
<accession>A0ABQ2L4X4</accession>
<dbReference type="RefSeq" id="WP_018976564.1">
    <property type="nucleotide sequence ID" value="NZ_BMLN01000008.1"/>
</dbReference>
<dbReference type="InterPro" id="IPR006043">
    <property type="entry name" value="NCS2"/>
</dbReference>
<feature type="transmembrane region" description="Helical" evidence="8">
    <location>
        <begin position="132"/>
        <end position="150"/>
    </location>
</feature>
<comment type="subcellular location">
    <subcellularLocation>
        <location evidence="1">Membrane</location>
        <topology evidence="1">Multi-pass membrane protein</topology>
    </subcellularLocation>
</comment>
<feature type="compositionally biased region" description="Basic and acidic residues" evidence="7">
    <location>
        <begin position="451"/>
        <end position="462"/>
    </location>
</feature>
<evidence type="ECO:0000256" key="2">
    <source>
        <dbReference type="ARBA" id="ARBA00008821"/>
    </source>
</evidence>
<dbReference type="NCBIfam" id="NF037981">
    <property type="entry name" value="NCS2_1"/>
    <property type="match status" value="1"/>
</dbReference>
<reference evidence="10" key="1">
    <citation type="journal article" date="2019" name="Int. J. Syst. Evol. Microbiol.">
        <title>The Global Catalogue of Microorganisms (GCM) 10K type strain sequencing project: providing services to taxonomists for standard genome sequencing and annotation.</title>
        <authorList>
            <consortium name="The Broad Institute Genomics Platform"/>
            <consortium name="The Broad Institute Genome Sequencing Center for Infectious Disease"/>
            <person name="Wu L."/>
            <person name="Ma J."/>
        </authorList>
    </citation>
    <scope>NUCLEOTIDE SEQUENCE [LARGE SCALE GENOMIC DNA]</scope>
    <source>
        <strain evidence="10">CGMCC 1.6964</strain>
    </source>
</reference>
<dbReference type="NCBIfam" id="NF008502">
    <property type="entry name" value="PRK11412.1"/>
    <property type="match status" value="1"/>
</dbReference>
<feature type="transmembrane region" description="Helical" evidence="8">
    <location>
        <begin position="238"/>
        <end position="262"/>
    </location>
</feature>
<dbReference type="EMBL" id="BMLN01000008">
    <property type="protein sequence ID" value="GGO03631.1"/>
    <property type="molecule type" value="Genomic_DNA"/>
</dbReference>
<feature type="transmembrane region" description="Helical" evidence="8">
    <location>
        <begin position="282"/>
        <end position="303"/>
    </location>
</feature>
<evidence type="ECO:0000256" key="5">
    <source>
        <dbReference type="ARBA" id="ARBA00022989"/>
    </source>
</evidence>
<feature type="transmembrane region" description="Helical" evidence="8">
    <location>
        <begin position="405"/>
        <end position="424"/>
    </location>
</feature>
<comment type="similarity">
    <text evidence="2">Belongs to the nucleobase:cation symporter-2 (NCS2) (TC 2.A.40) family.</text>
</comment>
<feature type="transmembrane region" description="Helical" evidence="8">
    <location>
        <begin position="101"/>
        <end position="125"/>
    </location>
</feature>
<dbReference type="PANTHER" id="PTHR42810:SF6">
    <property type="entry name" value="PURINE PERMEASE YBBY-RELATED"/>
    <property type="match status" value="1"/>
</dbReference>
<keyword evidence="3" id="KW-0813">Transport</keyword>
<sequence>MQKMFSLRSGLAGLQWLFFLFTNTVVIPITVGAAFGLPQERIQLLIQCSFVLTGLACVVQAGLGHKRSIMEGQSGLWWGIVLSLCAAAPSLGLTLPQLGGSLAVGIIISGVLTVLIGLCGLAAPLSRMFTPGVMAVFMFLLGCRLNMIFLEGMLGISPGLSAEEAVIRPAIFLLAAAIAAFVAVLSVRAKSALGRYALLIGILGGWLLHTMIFGTNSVSDGSDKMNFVLFPLGGPETGLNAGVIAIAVIAGLVNASNTFGALKGTDEIYGKEAATSSYRRSFTISGVLAILSGLLGLVPYAPYVSSVGFLQQTRIRERMPFVIGGLLFAAIGLIPVISGLLTLLPLSIGSAVLLVTYLRLLGSSLQYFGQIRMDSANLYRTAAPLFVGIIVMGMPSAYFASLPPLLRPLLGSGLLVGILLALLLDRIRFGSTKSKEESAPVHPSKGGMTNERNESVGKRCSEPEVSIGTK</sequence>